<feature type="transmembrane region" description="Helical" evidence="8">
    <location>
        <begin position="12"/>
        <end position="38"/>
    </location>
</feature>
<accession>A0ABX0JM62</accession>
<keyword evidence="5 8" id="KW-0812">Transmembrane</keyword>
<dbReference type="PANTHER" id="PTHR23517:SF1">
    <property type="match status" value="1"/>
</dbReference>
<keyword evidence="7 8" id="KW-0472">Membrane</keyword>
<dbReference type="PROSITE" id="PS50850">
    <property type="entry name" value="MFS"/>
    <property type="match status" value="1"/>
</dbReference>
<evidence type="ECO:0000256" key="6">
    <source>
        <dbReference type="ARBA" id="ARBA00022989"/>
    </source>
</evidence>
<feature type="transmembrane region" description="Helical" evidence="8">
    <location>
        <begin position="44"/>
        <end position="63"/>
    </location>
</feature>
<feature type="transmembrane region" description="Helical" evidence="8">
    <location>
        <begin position="213"/>
        <end position="237"/>
    </location>
</feature>
<dbReference type="InterPro" id="IPR050171">
    <property type="entry name" value="MFS_Transporters"/>
</dbReference>
<dbReference type="InterPro" id="IPR036259">
    <property type="entry name" value="MFS_trans_sf"/>
</dbReference>
<feature type="transmembrane region" description="Helical" evidence="8">
    <location>
        <begin position="361"/>
        <end position="386"/>
    </location>
</feature>
<dbReference type="InterPro" id="IPR037541">
    <property type="entry name" value="MFS_YfcJ"/>
</dbReference>
<comment type="caution">
    <text evidence="8">Lacks conserved residue(s) required for the propagation of feature annotation.</text>
</comment>
<gene>
    <name evidence="10" type="ORF">GOB93_06980</name>
</gene>
<proteinExistence type="inferred from homology"/>
<feature type="domain" description="Major facilitator superfamily (MFS) profile" evidence="9">
    <location>
        <begin position="173"/>
        <end position="407"/>
    </location>
</feature>
<comment type="similarity">
    <text evidence="8">Belongs to the major facilitator superfamily. YfcJ family.</text>
</comment>
<evidence type="ECO:0000256" key="2">
    <source>
        <dbReference type="ARBA" id="ARBA00022448"/>
    </source>
</evidence>
<keyword evidence="6 8" id="KW-1133">Transmembrane helix</keyword>
<evidence type="ECO:0000259" key="9">
    <source>
        <dbReference type="PROSITE" id="PS50850"/>
    </source>
</evidence>
<evidence type="ECO:0000256" key="7">
    <source>
        <dbReference type="ARBA" id="ARBA00023136"/>
    </source>
</evidence>
<sequence length="407" mass="42050">MSSTATEHGTGVLIRLSIALFLSYMAVALTLPVIPIFVTSWAGFGNMLAGLAVGIAFLSTILTRNHAGIVSDRRGGRVCMRRGLAVYIAASLLCALAALPSLSTSAAFGLLIAGRLLLGLGESLTIVGMLGWGIGLMGQPRAGKVLALTGMAMYGAFAAGAPAGLALFHATGFAGVMFAAAIMPALGLALVQTVPASPVHDGQRISFWRVIGLIWRPGAAVGLQGVGFAGLGAFMALYFTHRHWPHPELGLTCFGLAFVLVRILCGHLPDRIGGYPVAVASLTVETTGQMLLWMAPSPWIALLGAVLTGAGCSMVFPSLGVEVVHIVPPHLRGTALGGFAAFQDLAYGATGPVVGSVADRAGYGSVFLTGGLCAGLGMLVAARLGLEKYRHESRRRESEQTRSASPF</sequence>
<dbReference type="NCBIfam" id="NF003477">
    <property type="entry name" value="PRK05122.1"/>
    <property type="match status" value="1"/>
</dbReference>
<comment type="caution">
    <text evidence="10">The sequence shown here is derived from an EMBL/GenBank/DDBJ whole genome shotgun (WGS) entry which is preliminary data.</text>
</comment>
<feature type="transmembrane region" description="Helical" evidence="8">
    <location>
        <begin position="173"/>
        <end position="192"/>
    </location>
</feature>
<feature type="transmembrane region" description="Helical" evidence="8">
    <location>
        <begin position="249"/>
        <end position="265"/>
    </location>
</feature>
<dbReference type="SUPFAM" id="SSF103473">
    <property type="entry name" value="MFS general substrate transporter"/>
    <property type="match status" value="1"/>
</dbReference>
<name>A0ABX0JM62_9PROT</name>
<keyword evidence="3 8" id="KW-1003">Cell membrane</keyword>
<feature type="transmembrane region" description="Helical" evidence="8">
    <location>
        <begin position="145"/>
        <end position="167"/>
    </location>
</feature>
<evidence type="ECO:0000313" key="10">
    <source>
        <dbReference type="EMBL" id="NHN84389.1"/>
    </source>
</evidence>
<dbReference type="Pfam" id="PF07690">
    <property type="entry name" value="MFS_1"/>
    <property type="match status" value="1"/>
</dbReference>
<dbReference type="Proteomes" id="UP000635278">
    <property type="component" value="Unassembled WGS sequence"/>
</dbReference>
<feature type="transmembrane region" description="Helical" evidence="8">
    <location>
        <begin position="84"/>
        <end position="102"/>
    </location>
</feature>
<feature type="transmembrane region" description="Helical" evidence="8">
    <location>
        <begin position="108"/>
        <end position="133"/>
    </location>
</feature>
<organism evidence="10 11">
    <name type="scientific">Acetobacter musti</name>
    <dbReference type="NCBI Taxonomy" id="864732"/>
    <lineage>
        <taxon>Bacteria</taxon>
        <taxon>Pseudomonadati</taxon>
        <taxon>Pseudomonadota</taxon>
        <taxon>Alphaproteobacteria</taxon>
        <taxon>Acetobacterales</taxon>
        <taxon>Acetobacteraceae</taxon>
        <taxon>Acetobacter</taxon>
    </lineage>
</organism>
<comment type="subcellular location">
    <subcellularLocation>
        <location evidence="8">Cell inner membrane</location>
        <topology evidence="8">Multi-pass membrane protein</topology>
    </subcellularLocation>
    <subcellularLocation>
        <location evidence="1">Cell membrane</location>
        <topology evidence="1">Multi-pass membrane protein</topology>
    </subcellularLocation>
</comment>
<dbReference type="EMBL" id="WOTB01000007">
    <property type="protein sequence ID" value="NHN84389.1"/>
    <property type="molecule type" value="Genomic_DNA"/>
</dbReference>
<dbReference type="InterPro" id="IPR011701">
    <property type="entry name" value="MFS"/>
</dbReference>
<protein>
    <recommendedName>
        <fullName evidence="8">Uncharacterized MFS-type transporter GOB93_06980</fullName>
    </recommendedName>
</protein>
<evidence type="ECO:0000313" key="11">
    <source>
        <dbReference type="Proteomes" id="UP000635278"/>
    </source>
</evidence>
<evidence type="ECO:0000256" key="4">
    <source>
        <dbReference type="ARBA" id="ARBA00022519"/>
    </source>
</evidence>
<dbReference type="PANTHER" id="PTHR23517">
    <property type="entry name" value="RESISTANCE PROTEIN MDTM, PUTATIVE-RELATED-RELATED"/>
    <property type="match status" value="1"/>
</dbReference>
<dbReference type="NCBIfam" id="NF009048">
    <property type="entry name" value="PRK12382.1"/>
    <property type="match status" value="1"/>
</dbReference>
<dbReference type="InterPro" id="IPR020846">
    <property type="entry name" value="MFS_dom"/>
</dbReference>
<dbReference type="Gene3D" id="1.20.1250.20">
    <property type="entry name" value="MFS general substrate transporter like domains"/>
    <property type="match status" value="1"/>
</dbReference>
<keyword evidence="4 8" id="KW-0997">Cell inner membrane</keyword>
<evidence type="ECO:0000256" key="1">
    <source>
        <dbReference type="ARBA" id="ARBA00004651"/>
    </source>
</evidence>
<feature type="transmembrane region" description="Helical" evidence="8">
    <location>
        <begin position="299"/>
        <end position="319"/>
    </location>
</feature>
<dbReference type="RefSeq" id="WP_173582788.1">
    <property type="nucleotide sequence ID" value="NZ_WOTB01000007.1"/>
</dbReference>
<dbReference type="CDD" id="cd17489">
    <property type="entry name" value="MFS_YfcJ_like"/>
    <property type="match status" value="1"/>
</dbReference>
<keyword evidence="11" id="KW-1185">Reference proteome</keyword>
<keyword evidence="2 8" id="KW-0813">Transport</keyword>
<dbReference type="HAMAP" id="MF_02091">
    <property type="entry name" value="MFS_YfcJ"/>
    <property type="match status" value="1"/>
</dbReference>
<reference evidence="10 11" key="1">
    <citation type="journal article" date="2020" name="Int. J. Syst. Evol. Microbiol.">
        <title>Novel acetic acid bacteria from cider fermentations: Acetobacter conturbans sp. nov. and Acetobacter fallax sp. nov.</title>
        <authorList>
            <person name="Sombolestani A.S."/>
            <person name="Cleenwerck I."/>
            <person name="Cnockaert M."/>
            <person name="Borremans W."/>
            <person name="Wieme A.D."/>
            <person name="De Vuyst L."/>
            <person name="Vandamme P."/>
        </authorList>
    </citation>
    <scope>NUCLEOTIDE SEQUENCE [LARGE SCALE GENOMIC DNA]</scope>
    <source>
        <strain evidence="10 11">LMG 30640</strain>
    </source>
</reference>
<evidence type="ECO:0000256" key="5">
    <source>
        <dbReference type="ARBA" id="ARBA00022692"/>
    </source>
</evidence>
<evidence type="ECO:0000256" key="3">
    <source>
        <dbReference type="ARBA" id="ARBA00022475"/>
    </source>
</evidence>
<evidence type="ECO:0000256" key="8">
    <source>
        <dbReference type="HAMAP-Rule" id="MF_02091"/>
    </source>
</evidence>